<reference evidence="8 9" key="1">
    <citation type="submission" date="2019-08" db="EMBL/GenBank/DDBJ databases">
        <title>Calorimonas adulescens gen. nov., sp. nov., an anaerobic thermophilic bacterium from Sakhalin hot spring.</title>
        <authorList>
            <person name="Khomyakova M.A."/>
            <person name="Merkel A.Y."/>
            <person name="Novikov A."/>
            <person name="Bonch-Osmolovskaya E.A."/>
            <person name="Slobodkin A.I."/>
        </authorList>
    </citation>
    <scope>NUCLEOTIDE SEQUENCE [LARGE SCALE GENOMIC DNA]</scope>
    <source>
        <strain evidence="8 9">A05MB</strain>
    </source>
</reference>
<dbReference type="EMBL" id="VTPS01000003">
    <property type="protein sequence ID" value="TZE82973.1"/>
    <property type="molecule type" value="Genomic_DNA"/>
</dbReference>
<sequence length="105" mass="11301">MSDEQIIFNVIVCAGNARAKAFAALEAAKKGDFNSASSLLSEAAEEILKAHEIQNKLISREANGEGMNVTLLLAHAEDHLMAAILAKDLISEMIDLYKINSKGDD</sequence>
<dbReference type="RefSeq" id="WP_149544530.1">
    <property type="nucleotide sequence ID" value="NZ_VTPS01000003.1"/>
</dbReference>
<keyword evidence="9" id="KW-1185">Reference proteome</keyword>
<dbReference type="PROSITE" id="PS51095">
    <property type="entry name" value="PTS_EIIA_TYPE_3"/>
    <property type="match status" value="1"/>
</dbReference>
<evidence type="ECO:0000313" key="8">
    <source>
        <dbReference type="EMBL" id="TZE82973.1"/>
    </source>
</evidence>
<dbReference type="Gene3D" id="1.20.58.80">
    <property type="entry name" value="Phosphotransferase system, lactose/cellobiose-type IIA subunit"/>
    <property type="match status" value="1"/>
</dbReference>
<dbReference type="SUPFAM" id="SSF46973">
    <property type="entry name" value="Enzyme IIa from lactose specific PTS, IIa-lac"/>
    <property type="match status" value="1"/>
</dbReference>
<keyword evidence="4" id="KW-0598">Phosphotransferase system</keyword>
<dbReference type="PANTHER" id="PTHR34382:SF7">
    <property type="entry name" value="PTS SYSTEM N,N'-DIACETYLCHITOBIOSE-SPECIFIC EIIA COMPONENT"/>
    <property type="match status" value="1"/>
</dbReference>
<evidence type="ECO:0000256" key="5">
    <source>
        <dbReference type="PIRSR" id="PIRSR000699-1"/>
    </source>
</evidence>
<accession>A0A5D8QHD4</accession>
<evidence type="ECO:0000256" key="3">
    <source>
        <dbReference type="ARBA" id="ARBA00022679"/>
    </source>
</evidence>
<dbReference type="GO" id="GO:0046872">
    <property type="term" value="F:metal ion binding"/>
    <property type="evidence" value="ECO:0007669"/>
    <property type="project" value="UniProtKB-KW"/>
</dbReference>
<feature type="binding site" evidence="6">
    <location>
        <position position="78"/>
    </location>
    <ligand>
        <name>Mg(2+)</name>
        <dbReference type="ChEBI" id="CHEBI:18420"/>
        <note>ligand shared between all trimeric partners</note>
    </ligand>
</feature>
<keyword evidence="3" id="KW-0808">Transferase</keyword>
<name>A0A5D8QHD4_9THEO</name>
<dbReference type="AlphaFoldDB" id="A0A5D8QHD4"/>
<dbReference type="Proteomes" id="UP000322976">
    <property type="component" value="Unassembled WGS sequence"/>
</dbReference>
<comment type="cofactor">
    <cofactor evidence="6">
        <name>Mg(2+)</name>
        <dbReference type="ChEBI" id="CHEBI:18420"/>
    </cofactor>
    <text evidence="6">Binds 1 Mg(2+) ion per trimer.</text>
</comment>
<evidence type="ECO:0000256" key="6">
    <source>
        <dbReference type="PIRSR" id="PIRSR000699-2"/>
    </source>
</evidence>
<evidence type="ECO:0000256" key="1">
    <source>
        <dbReference type="ARBA" id="ARBA00022448"/>
    </source>
</evidence>
<keyword evidence="2" id="KW-0762">Sugar transport</keyword>
<keyword evidence="6" id="KW-0460">Magnesium</keyword>
<evidence type="ECO:0000313" key="9">
    <source>
        <dbReference type="Proteomes" id="UP000322976"/>
    </source>
</evidence>
<keyword evidence="6" id="KW-0479">Metal-binding</keyword>
<feature type="modified residue" description="Phosphohistidine; by HPr" evidence="7">
    <location>
        <position position="75"/>
    </location>
</feature>
<evidence type="ECO:0000256" key="2">
    <source>
        <dbReference type="ARBA" id="ARBA00022597"/>
    </source>
</evidence>
<dbReference type="PANTHER" id="PTHR34382">
    <property type="entry name" value="PTS SYSTEM N,N'-DIACETYLCHITOBIOSE-SPECIFIC EIIA COMPONENT"/>
    <property type="match status" value="1"/>
</dbReference>
<dbReference type="GO" id="GO:0009401">
    <property type="term" value="P:phosphoenolpyruvate-dependent sugar phosphotransferase system"/>
    <property type="evidence" value="ECO:0007669"/>
    <property type="project" value="UniProtKB-KW"/>
</dbReference>
<dbReference type="InterPro" id="IPR003188">
    <property type="entry name" value="PTS_IIA_lac/cel"/>
</dbReference>
<comment type="caution">
    <text evidence="8">The sequence shown here is derived from an EMBL/GenBank/DDBJ whole genome shotgun (WGS) entry which is preliminary data.</text>
</comment>
<evidence type="ECO:0000256" key="7">
    <source>
        <dbReference type="PROSITE-ProRule" id="PRU00418"/>
    </source>
</evidence>
<evidence type="ECO:0000256" key="4">
    <source>
        <dbReference type="ARBA" id="ARBA00022683"/>
    </source>
</evidence>
<proteinExistence type="predicted"/>
<protein>
    <submittedName>
        <fullName evidence="8">PTS lactose/cellobiose transporter subunit IIA</fullName>
    </submittedName>
</protein>
<dbReference type="Pfam" id="PF02255">
    <property type="entry name" value="PTS_IIA"/>
    <property type="match status" value="1"/>
</dbReference>
<dbReference type="InterPro" id="IPR036542">
    <property type="entry name" value="PTS_IIA_lac/cel_sf"/>
</dbReference>
<dbReference type="GO" id="GO:0016740">
    <property type="term" value="F:transferase activity"/>
    <property type="evidence" value="ECO:0007669"/>
    <property type="project" value="UniProtKB-KW"/>
</dbReference>
<keyword evidence="1" id="KW-0813">Transport</keyword>
<gene>
    <name evidence="8" type="ORF">FWJ32_03205</name>
</gene>
<organism evidence="8 9">
    <name type="scientific">Calorimonas adulescens</name>
    <dbReference type="NCBI Taxonomy" id="2606906"/>
    <lineage>
        <taxon>Bacteria</taxon>
        <taxon>Bacillati</taxon>
        <taxon>Bacillota</taxon>
        <taxon>Clostridia</taxon>
        <taxon>Thermoanaerobacterales</taxon>
        <taxon>Thermoanaerobacteraceae</taxon>
        <taxon>Calorimonas</taxon>
    </lineage>
</organism>
<feature type="active site" description="Tele-phosphohistidine intermediate" evidence="5">
    <location>
        <position position="75"/>
    </location>
</feature>
<dbReference type="PIRSF" id="PIRSF000699">
    <property type="entry name" value="PTS_IILac_III"/>
    <property type="match status" value="1"/>
</dbReference>